<dbReference type="SUPFAM" id="SSF48403">
    <property type="entry name" value="Ankyrin repeat"/>
    <property type="match status" value="1"/>
</dbReference>
<dbReference type="InterPro" id="IPR027417">
    <property type="entry name" value="P-loop_NTPase"/>
</dbReference>
<evidence type="ECO:0000256" key="1">
    <source>
        <dbReference type="ARBA" id="ARBA00022737"/>
    </source>
</evidence>
<accession>A0A9W4KAQ6</accession>
<feature type="region of interest" description="Disordered" evidence="3">
    <location>
        <begin position="887"/>
        <end position="913"/>
    </location>
</feature>
<dbReference type="Gene3D" id="1.25.40.20">
    <property type="entry name" value="Ankyrin repeat-containing domain"/>
    <property type="match status" value="1"/>
</dbReference>
<feature type="domain" description="GPI inositol-deacylase winged helix" evidence="4">
    <location>
        <begin position="463"/>
        <end position="562"/>
    </location>
</feature>
<evidence type="ECO:0008006" key="8">
    <source>
        <dbReference type="Google" id="ProtNLM"/>
    </source>
</evidence>
<feature type="repeat" description="ANK" evidence="2">
    <location>
        <begin position="728"/>
        <end position="760"/>
    </location>
</feature>
<evidence type="ECO:0000259" key="4">
    <source>
        <dbReference type="Pfam" id="PF22939"/>
    </source>
</evidence>
<dbReference type="PROSITE" id="PS50088">
    <property type="entry name" value="ANK_REPEAT"/>
    <property type="match status" value="4"/>
</dbReference>
<feature type="repeat" description="ANK" evidence="2">
    <location>
        <begin position="698"/>
        <end position="727"/>
    </location>
</feature>
<dbReference type="SUPFAM" id="SSF52540">
    <property type="entry name" value="P-loop containing nucleoside triphosphate hydrolases"/>
    <property type="match status" value="1"/>
</dbReference>
<feature type="repeat" description="ANK" evidence="2">
    <location>
        <begin position="827"/>
        <end position="859"/>
    </location>
</feature>
<organism evidence="6 7">
    <name type="scientific">Penicillium egyptiacum</name>
    <dbReference type="NCBI Taxonomy" id="1303716"/>
    <lineage>
        <taxon>Eukaryota</taxon>
        <taxon>Fungi</taxon>
        <taxon>Dikarya</taxon>
        <taxon>Ascomycota</taxon>
        <taxon>Pezizomycotina</taxon>
        <taxon>Eurotiomycetes</taxon>
        <taxon>Eurotiomycetidae</taxon>
        <taxon>Eurotiales</taxon>
        <taxon>Aspergillaceae</taxon>
        <taxon>Penicillium</taxon>
    </lineage>
</organism>
<dbReference type="Pfam" id="PF12796">
    <property type="entry name" value="Ank_2"/>
    <property type="match status" value="2"/>
</dbReference>
<evidence type="ECO:0000259" key="5">
    <source>
        <dbReference type="Pfam" id="PF24883"/>
    </source>
</evidence>
<keyword evidence="2" id="KW-0040">ANK repeat</keyword>
<dbReference type="InterPro" id="IPR002110">
    <property type="entry name" value="Ankyrin_rpt"/>
</dbReference>
<dbReference type="Proteomes" id="UP001154252">
    <property type="component" value="Unassembled WGS sequence"/>
</dbReference>
<name>A0A9W4KAQ6_9EURO</name>
<reference evidence="6" key="1">
    <citation type="submission" date="2021-07" db="EMBL/GenBank/DDBJ databases">
        <authorList>
            <person name="Branca A.L. A."/>
        </authorList>
    </citation>
    <scope>NUCLEOTIDE SEQUENCE</scope>
</reference>
<dbReference type="SMART" id="SM00248">
    <property type="entry name" value="ANK"/>
    <property type="match status" value="5"/>
</dbReference>
<evidence type="ECO:0000256" key="2">
    <source>
        <dbReference type="PROSITE-ProRule" id="PRU00023"/>
    </source>
</evidence>
<dbReference type="PANTHER" id="PTHR10039:SF16">
    <property type="entry name" value="GPI INOSITOL-DEACYLASE"/>
    <property type="match status" value="1"/>
</dbReference>
<dbReference type="InterPro" id="IPR054471">
    <property type="entry name" value="GPIID_WHD"/>
</dbReference>
<proteinExistence type="predicted"/>
<dbReference type="AlphaFoldDB" id="A0A9W4KAQ6"/>
<comment type="caution">
    <text evidence="6">The sequence shown here is derived from an EMBL/GenBank/DDBJ whole genome shotgun (WGS) entry which is preliminary data.</text>
</comment>
<evidence type="ECO:0000313" key="6">
    <source>
        <dbReference type="EMBL" id="CAG8892264.1"/>
    </source>
</evidence>
<feature type="compositionally biased region" description="Acidic residues" evidence="3">
    <location>
        <begin position="903"/>
        <end position="913"/>
    </location>
</feature>
<dbReference type="PANTHER" id="PTHR10039">
    <property type="entry name" value="AMELOGENIN"/>
    <property type="match status" value="1"/>
</dbReference>
<dbReference type="OrthoDB" id="4772757at2759"/>
<protein>
    <recommendedName>
        <fullName evidence="8">NACHT domain-containing protein</fullName>
    </recommendedName>
</protein>
<dbReference type="EMBL" id="CAJVRC010000845">
    <property type="protein sequence ID" value="CAG8892264.1"/>
    <property type="molecule type" value="Genomic_DNA"/>
</dbReference>
<dbReference type="Pfam" id="PF22939">
    <property type="entry name" value="WHD_GPIID"/>
    <property type="match status" value="1"/>
</dbReference>
<evidence type="ECO:0000256" key="3">
    <source>
        <dbReference type="SAM" id="MobiDB-lite"/>
    </source>
</evidence>
<dbReference type="Pfam" id="PF24883">
    <property type="entry name" value="NPHP3_N"/>
    <property type="match status" value="1"/>
</dbReference>
<dbReference type="PROSITE" id="PS50297">
    <property type="entry name" value="ANK_REP_REGION"/>
    <property type="match status" value="3"/>
</dbReference>
<keyword evidence="1" id="KW-0677">Repeat</keyword>
<keyword evidence="7" id="KW-1185">Reference proteome</keyword>
<gene>
    <name evidence="6" type="ORF">PEGY_LOCUS3058</name>
</gene>
<dbReference type="InterPro" id="IPR056884">
    <property type="entry name" value="NPHP3-like_N"/>
</dbReference>
<dbReference type="InterPro" id="IPR036770">
    <property type="entry name" value="Ankyrin_rpt-contain_sf"/>
</dbReference>
<feature type="domain" description="Nephrocystin 3-like N-terminal" evidence="5">
    <location>
        <begin position="198"/>
        <end position="363"/>
    </location>
</feature>
<feature type="repeat" description="ANK" evidence="2">
    <location>
        <begin position="794"/>
        <end position="826"/>
    </location>
</feature>
<sequence length="913" mass="101191">MDPLSITTSVIALLQVSRKVIDLISTIISASAEIRCLTVEISTTRALLSSISDIAAVDETWNKNLRQLMTEDGPMQMLDTLLSKLDHRLSREVGIKGEVGRLRKKLTWPWRADDTREMIRVAREARGLLAGALAVDHLSANILRRHCPDRMVRQLLTGTIKILNLTQLVTEQRMVFEWLSTVDAAECHHTARAKHERGTGDWLLDSEDFGLWLTGTREVIWLYGIPGSGKTVHCSTVIEHVQRICKNDEKPESFCIYYYFDFKDRRRQTFDGFIRSALAQICQQSTVFPQEVLNLYADKSKKGQDPNPATLVEALLTLLKRPGKKYIILDALDECLAQTEIFDLILRIKEGSAWSANIMVTSRMERQIQTGLQYLVTRAIPLRGPQVDHDIQTLVRHVLASDPLLSNRPIHMKKEIEHAISSGASGMYVPENLCEPSLSPIIDDAVRRTLRCLPKTLDEIYERILCGIDEEARSIAFTALQFLVISSRPVNLDELSEMVAIKPGVSILVEIDRLFDPTDVLAVCSSLVTTSRVSWVQLSHYSVRECLTSERICQGPASYFAIKEPEAHLAIAQRCLTYLLSFDQSVILDNFHQSTYALPSLDEHTRYPLLEYAAFEWHTHVRLLPSEYQKQAESMILRLLDQDNLAFHRWLSIYRSGEDENCPGSPLYYAAELGLSSMVCTILDAGGDVNSTGGMFGSALAGAALEGHTEIVRILLEHGADVNIRGGFFHTPLQAACVNERLDVLNLLLDYGADINIIGGYYGCALQAAAARGWPAGALRLIKSGGDITIVAGQFGTGLQAASRYGHEELVMELLARGADPNAAGGYYNTALQAAARGGHIGIIRMLLEHGADVHMEGGFCGSALRAAQSRQNHAAVDIIEAQLRSSGSDGSSVQRLKRLSEETGEDCEESVL</sequence>
<dbReference type="Gene3D" id="3.40.50.300">
    <property type="entry name" value="P-loop containing nucleotide triphosphate hydrolases"/>
    <property type="match status" value="1"/>
</dbReference>
<evidence type="ECO:0000313" key="7">
    <source>
        <dbReference type="Proteomes" id="UP001154252"/>
    </source>
</evidence>